<sequence length="308" mass="35046">MNFFIADDDDAIRSMLEEIIENNNLGNVVGEAVNGSLICSDFLHNKNVDILIIDLLMPIKDGLQTISELNSSFKGKSIMISQVENKEMIGKAYLLGVQYYITKPLNKIEVIEVIKRVISNIKLEKSINHIQDTISSLKTDNSENNISTNKNILEYSELLLSDLGVIGESGSKDLLSIIKYLYTHKNDNKTSTVPTFPPLKELFTHIAEEKLSENSSLINVRKEVKASEQRIRRAVMQSLNYIASLGLTDYSNPKFEKYAAEFFDFIEVRKRMLQLQNDISSNTPIHINVKKFIKVLYLESKKHLENNL</sequence>
<evidence type="ECO:0000259" key="4">
    <source>
        <dbReference type="PROSITE" id="PS50110"/>
    </source>
</evidence>
<dbReference type="SMART" id="SM00448">
    <property type="entry name" value="REC"/>
    <property type="match status" value="1"/>
</dbReference>
<dbReference type="InterPro" id="IPR013972">
    <property type="entry name" value="YcbB"/>
</dbReference>
<dbReference type="InterPro" id="IPR052048">
    <property type="entry name" value="ST_Response_Regulator"/>
</dbReference>
<dbReference type="Pfam" id="PF08664">
    <property type="entry name" value="YcbB"/>
    <property type="match status" value="1"/>
</dbReference>
<evidence type="ECO:0000313" key="6">
    <source>
        <dbReference type="Proteomes" id="UP001165422"/>
    </source>
</evidence>
<dbReference type="Pfam" id="PF00072">
    <property type="entry name" value="Response_reg"/>
    <property type="match status" value="1"/>
</dbReference>
<dbReference type="Proteomes" id="UP001165422">
    <property type="component" value="Unassembled WGS sequence"/>
</dbReference>
<accession>A0ABS8N9P0</accession>
<evidence type="ECO:0000313" key="5">
    <source>
        <dbReference type="EMBL" id="MCC9295859.1"/>
    </source>
</evidence>
<evidence type="ECO:0000256" key="3">
    <source>
        <dbReference type="PROSITE-ProRule" id="PRU00169"/>
    </source>
</evidence>
<organism evidence="5 6">
    <name type="scientific">Clostridium aromativorans</name>
    <dbReference type="NCBI Taxonomy" id="2836848"/>
    <lineage>
        <taxon>Bacteria</taxon>
        <taxon>Bacillati</taxon>
        <taxon>Bacillota</taxon>
        <taxon>Clostridia</taxon>
        <taxon>Eubacteriales</taxon>
        <taxon>Clostridiaceae</taxon>
        <taxon>Clostridium</taxon>
    </lineage>
</organism>
<dbReference type="PANTHER" id="PTHR43228">
    <property type="entry name" value="TWO-COMPONENT RESPONSE REGULATOR"/>
    <property type="match status" value="1"/>
</dbReference>
<keyword evidence="6" id="KW-1185">Reference proteome</keyword>
<dbReference type="InterPro" id="IPR001789">
    <property type="entry name" value="Sig_transdc_resp-reg_receiver"/>
</dbReference>
<name>A0ABS8N9P0_9CLOT</name>
<comment type="function">
    <text evidence="2">May play the central regulatory role in sporulation. It may be an element of the effector pathway responsible for the activation of sporulation genes in response to nutritional stress. Spo0A may act in concert with spo0H (a sigma factor) to control the expression of some genes that are critical to the sporulation process.</text>
</comment>
<gene>
    <name evidence="5" type="ORF">LN736_13410</name>
</gene>
<reference evidence="5" key="1">
    <citation type="submission" date="2021-11" db="EMBL/GenBank/DDBJ databases">
        <authorList>
            <person name="Qingchun L."/>
            <person name="Dong Z."/>
            <person name="Zongwei Q."/>
            <person name="Jia Z."/>
            <person name="Duotao L."/>
        </authorList>
    </citation>
    <scope>NUCLEOTIDE SEQUENCE</scope>
    <source>
        <strain evidence="5">WLY-B-L2</strain>
    </source>
</reference>
<evidence type="ECO:0000256" key="2">
    <source>
        <dbReference type="ARBA" id="ARBA00024867"/>
    </source>
</evidence>
<proteinExistence type="predicted"/>
<dbReference type="EMBL" id="JAJJPB010000019">
    <property type="protein sequence ID" value="MCC9295859.1"/>
    <property type="molecule type" value="Genomic_DNA"/>
</dbReference>
<feature type="domain" description="Response regulatory" evidence="4">
    <location>
        <begin position="2"/>
        <end position="118"/>
    </location>
</feature>
<dbReference type="Gene3D" id="3.40.50.2300">
    <property type="match status" value="1"/>
</dbReference>
<dbReference type="InterPro" id="IPR011006">
    <property type="entry name" value="CheY-like_superfamily"/>
</dbReference>
<dbReference type="PROSITE" id="PS50110">
    <property type="entry name" value="RESPONSE_REGULATORY"/>
    <property type="match status" value="1"/>
</dbReference>
<dbReference type="PANTHER" id="PTHR43228:SF8">
    <property type="entry name" value="TRANSCRIPTIONAL REGULATORY PROTEIN GLNL"/>
    <property type="match status" value="1"/>
</dbReference>
<dbReference type="SUPFAM" id="SSF52172">
    <property type="entry name" value="CheY-like"/>
    <property type="match status" value="1"/>
</dbReference>
<evidence type="ECO:0000256" key="1">
    <source>
        <dbReference type="ARBA" id="ARBA00018672"/>
    </source>
</evidence>
<feature type="modified residue" description="4-aspartylphosphate" evidence="3">
    <location>
        <position position="54"/>
    </location>
</feature>
<protein>
    <recommendedName>
        <fullName evidence="1">Stage 0 sporulation protein A homolog</fullName>
    </recommendedName>
</protein>
<keyword evidence="3" id="KW-0597">Phosphoprotein</keyword>
<dbReference type="RefSeq" id="WP_150356717.1">
    <property type="nucleotide sequence ID" value="NZ_JAJJPB010000019.1"/>
</dbReference>
<comment type="caution">
    <text evidence="5">The sequence shown here is derived from an EMBL/GenBank/DDBJ whole genome shotgun (WGS) entry which is preliminary data.</text>
</comment>